<protein>
    <submittedName>
        <fullName evidence="2">Unannotated protein</fullName>
    </submittedName>
</protein>
<feature type="region of interest" description="Disordered" evidence="1">
    <location>
        <begin position="27"/>
        <end position="48"/>
    </location>
</feature>
<gene>
    <name evidence="2" type="ORF">UFOPK3733_02076</name>
</gene>
<dbReference type="AlphaFoldDB" id="A0A6J7KEC0"/>
<sequence length="161" mass="16519">MEHRMKSIISVIAIAASIALSACSSSNENNSSQPDVAPTTTTAASPPTTSAQARLAFWQIPSADLPSDETTHFTASVMSVQCGGGPIITTQVSTEADRIIVTLAQEPLPGASTCVGLPPEPYVVEIGEPIAGRKLIDGACLQTPTASGGLCDADGVRWPLS</sequence>
<organism evidence="2">
    <name type="scientific">freshwater metagenome</name>
    <dbReference type="NCBI Taxonomy" id="449393"/>
    <lineage>
        <taxon>unclassified sequences</taxon>
        <taxon>metagenomes</taxon>
        <taxon>ecological metagenomes</taxon>
    </lineage>
</organism>
<accession>A0A6J7KEC0</accession>
<reference evidence="2" key="1">
    <citation type="submission" date="2020-05" db="EMBL/GenBank/DDBJ databases">
        <authorList>
            <person name="Chiriac C."/>
            <person name="Salcher M."/>
            <person name="Ghai R."/>
            <person name="Kavagutti S V."/>
        </authorList>
    </citation>
    <scope>NUCLEOTIDE SEQUENCE</scope>
</reference>
<proteinExistence type="predicted"/>
<evidence type="ECO:0000256" key="1">
    <source>
        <dbReference type="SAM" id="MobiDB-lite"/>
    </source>
</evidence>
<name>A0A6J7KEC0_9ZZZZ</name>
<dbReference type="EMBL" id="CAFBNC010000153">
    <property type="protein sequence ID" value="CAB4954548.1"/>
    <property type="molecule type" value="Genomic_DNA"/>
</dbReference>
<evidence type="ECO:0000313" key="2">
    <source>
        <dbReference type="EMBL" id="CAB4954548.1"/>
    </source>
</evidence>
<dbReference type="PROSITE" id="PS51257">
    <property type="entry name" value="PROKAR_LIPOPROTEIN"/>
    <property type="match status" value="1"/>
</dbReference>